<dbReference type="PANTHER" id="PTHR30193">
    <property type="entry name" value="ABC TRANSPORTER PERMEASE PROTEIN"/>
    <property type="match status" value="1"/>
</dbReference>
<evidence type="ECO:0000256" key="4">
    <source>
        <dbReference type="ARBA" id="ARBA00022692"/>
    </source>
</evidence>
<dbReference type="PROSITE" id="PS50928">
    <property type="entry name" value="ABC_TM1"/>
    <property type="match status" value="1"/>
</dbReference>
<keyword evidence="3" id="KW-1003">Cell membrane</keyword>
<keyword evidence="4 7" id="KW-0812">Transmembrane</keyword>
<dbReference type="InterPro" id="IPR000515">
    <property type="entry name" value="MetI-like"/>
</dbReference>
<comment type="caution">
    <text evidence="9">The sequence shown here is derived from an EMBL/GenBank/DDBJ whole genome shotgun (WGS) entry which is preliminary data.</text>
</comment>
<dbReference type="GO" id="GO:0055085">
    <property type="term" value="P:transmembrane transport"/>
    <property type="evidence" value="ECO:0007669"/>
    <property type="project" value="InterPro"/>
</dbReference>
<keyword evidence="5 7" id="KW-1133">Transmembrane helix</keyword>
<dbReference type="OrthoDB" id="9788108at2"/>
<evidence type="ECO:0000256" key="2">
    <source>
        <dbReference type="ARBA" id="ARBA00022448"/>
    </source>
</evidence>
<evidence type="ECO:0000313" key="9">
    <source>
        <dbReference type="EMBL" id="OXM13551.1"/>
    </source>
</evidence>
<dbReference type="PANTHER" id="PTHR30193:SF1">
    <property type="entry name" value="ABC TRANSPORTER PERMEASE PROTEIN YESP-RELATED"/>
    <property type="match status" value="1"/>
</dbReference>
<gene>
    <name evidence="9" type="ORF">CGZ75_21185</name>
</gene>
<evidence type="ECO:0000256" key="5">
    <source>
        <dbReference type="ARBA" id="ARBA00022989"/>
    </source>
</evidence>
<comment type="similarity">
    <text evidence="7">Belongs to the binding-protein-dependent transport system permease family.</text>
</comment>
<dbReference type="Pfam" id="PF00528">
    <property type="entry name" value="BPD_transp_1"/>
    <property type="match status" value="1"/>
</dbReference>
<accession>A0A229NUJ0</accession>
<sequence>MKRSRRARREELTGWLMASPWIIGFLFLTLGAMTFSLGMSFTDYDFFNKPSFVGLQHYKQMLFEDELVWHSIGITTLYALFSVPLTLVLGLLLAMILNQKLKGIALFRTVYYFPSVLPEIATIFLWILVFDPSFGLFNSVLKWFSITGPNWLGSMEWALPSFVIMSLWGVGGGMLIYLAGLQGIPTELYEAATVDGSNRFTTFMRITLPMLSPVIFFNLVMGIIGALQVFNQAYIMTNGGPARSTYFFMLHIFYTSFQEYRMAYASALSWLLFLYIGLLTFIVFRFGEKKVFYS</sequence>
<dbReference type="InterPro" id="IPR035906">
    <property type="entry name" value="MetI-like_sf"/>
</dbReference>
<feature type="transmembrane region" description="Helical" evidence="7">
    <location>
        <begin position="21"/>
        <end position="41"/>
    </location>
</feature>
<feature type="transmembrane region" description="Helical" evidence="7">
    <location>
        <begin position="109"/>
        <end position="129"/>
    </location>
</feature>
<keyword evidence="10" id="KW-1185">Reference proteome</keyword>
<feature type="transmembrane region" description="Helical" evidence="7">
    <location>
        <begin position="208"/>
        <end position="230"/>
    </location>
</feature>
<protein>
    <submittedName>
        <fullName evidence="9">ABC transporter permease</fullName>
    </submittedName>
</protein>
<evidence type="ECO:0000256" key="6">
    <source>
        <dbReference type="ARBA" id="ARBA00023136"/>
    </source>
</evidence>
<reference evidence="9 10" key="1">
    <citation type="submission" date="2017-07" db="EMBL/GenBank/DDBJ databases">
        <title>Paenibacillus herberti R33 genome sequencing and assembly.</title>
        <authorList>
            <person name="Su W."/>
        </authorList>
    </citation>
    <scope>NUCLEOTIDE SEQUENCE [LARGE SCALE GENOMIC DNA]</scope>
    <source>
        <strain evidence="9 10">R33</strain>
    </source>
</reference>
<dbReference type="RefSeq" id="WP_089526255.1">
    <property type="nucleotide sequence ID" value="NZ_NMUQ01000003.1"/>
</dbReference>
<proteinExistence type="inferred from homology"/>
<dbReference type="Proteomes" id="UP000215145">
    <property type="component" value="Unassembled WGS sequence"/>
</dbReference>
<comment type="subcellular location">
    <subcellularLocation>
        <location evidence="1 7">Cell membrane</location>
        <topology evidence="1 7">Multi-pass membrane protein</topology>
    </subcellularLocation>
</comment>
<dbReference type="GO" id="GO:0005886">
    <property type="term" value="C:plasma membrane"/>
    <property type="evidence" value="ECO:0007669"/>
    <property type="project" value="UniProtKB-SubCell"/>
</dbReference>
<dbReference type="AlphaFoldDB" id="A0A229NUJ0"/>
<feature type="transmembrane region" description="Helical" evidence="7">
    <location>
        <begin position="263"/>
        <end position="284"/>
    </location>
</feature>
<evidence type="ECO:0000313" key="10">
    <source>
        <dbReference type="Proteomes" id="UP000215145"/>
    </source>
</evidence>
<dbReference type="InterPro" id="IPR051393">
    <property type="entry name" value="ABC_transporter_permease"/>
</dbReference>
<organism evidence="9 10">
    <name type="scientific">Paenibacillus herberti</name>
    <dbReference type="NCBI Taxonomy" id="1619309"/>
    <lineage>
        <taxon>Bacteria</taxon>
        <taxon>Bacillati</taxon>
        <taxon>Bacillota</taxon>
        <taxon>Bacilli</taxon>
        <taxon>Bacillales</taxon>
        <taxon>Paenibacillaceae</taxon>
        <taxon>Paenibacillus</taxon>
    </lineage>
</organism>
<evidence type="ECO:0000256" key="7">
    <source>
        <dbReference type="RuleBase" id="RU363032"/>
    </source>
</evidence>
<dbReference type="Gene3D" id="1.10.3720.10">
    <property type="entry name" value="MetI-like"/>
    <property type="match status" value="1"/>
</dbReference>
<dbReference type="SUPFAM" id="SSF161098">
    <property type="entry name" value="MetI-like"/>
    <property type="match status" value="1"/>
</dbReference>
<feature type="domain" description="ABC transmembrane type-1" evidence="8">
    <location>
        <begin position="72"/>
        <end position="283"/>
    </location>
</feature>
<keyword evidence="2 7" id="KW-0813">Transport</keyword>
<evidence type="ECO:0000256" key="1">
    <source>
        <dbReference type="ARBA" id="ARBA00004651"/>
    </source>
</evidence>
<dbReference type="EMBL" id="NMUQ01000003">
    <property type="protein sequence ID" value="OXM13551.1"/>
    <property type="molecule type" value="Genomic_DNA"/>
</dbReference>
<evidence type="ECO:0000259" key="8">
    <source>
        <dbReference type="PROSITE" id="PS50928"/>
    </source>
</evidence>
<dbReference type="CDD" id="cd06261">
    <property type="entry name" value="TM_PBP2"/>
    <property type="match status" value="1"/>
</dbReference>
<keyword evidence="6 7" id="KW-0472">Membrane</keyword>
<feature type="transmembrane region" description="Helical" evidence="7">
    <location>
        <begin position="157"/>
        <end position="179"/>
    </location>
</feature>
<name>A0A229NUJ0_9BACL</name>
<feature type="transmembrane region" description="Helical" evidence="7">
    <location>
        <begin position="67"/>
        <end position="97"/>
    </location>
</feature>
<evidence type="ECO:0000256" key="3">
    <source>
        <dbReference type="ARBA" id="ARBA00022475"/>
    </source>
</evidence>